<evidence type="ECO:0000313" key="2">
    <source>
        <dbReference type="EMBL" id="KAF7418698.1"/>
    </source>
</evidence>
<feature type="compositionally biased region" description="Acidic residues" evidence="1">
    <location>
        <begin position="32"/>
        <end position="53"/>
    </location>
</feature>
<name>A0A834U6T7_VESGE</name>
<feature type="region of interest" description="Disordered" evidence="1">
    <location>
        <begin position="1"/>
        <end position="99"/>
    </location>
</feature>
<organism evidence="2 3">
    <name type="scientific">Vespula germanica</name>
    <name type="common">German yellow jacket</name>
    <name type="synonym">Paravespula germanica</name>
    <dbReference type="NCBI Taxonomy" id="30212"/>
    <lineage>
        <taxon>Eukaryota</taxon>
        <taxon>Metazoa</taxon>
        <taxon>Ecdysozoa</taxon>
        <taxon>Arthropoda</taxon>
        <taxon>Hexapoda</taxon>
        <taxon>Insecta</taxon>
        <taxon>Pterygota</taxon>
        <taxon>Neoptera</taxon>
        <taxon>Endopterygota</taxon>
        <taxon>Hymenoptera</taxon>
        <taxon>Apocrita</taxon>
        <taxon>Aculeata</taxon>
        <taxon>Vespoidea</taxon>
        <taxon>Vespidae</taxon>
        <taxon>Vespinae</taxon>
        <taxon>Vespula</taxon>
    </lineage>
</organism>
<evidence type="ECO:0000313" key="3">
    <source>
        <dbReference type="Proteomes" id="UP000617340"/>
    </source>
</evidence>
<reference evidence="2" key="1">
    <citation type="journal article" date="2020" name="G3 (Bethesda)">
        <title>High-Quality Assemblies for Three Invasive Social Wasps from the &lt;i&gt;Vespula&lt;/i&gt; Genus.</title>
        <authorList>
            <person name="Harrop T.W.R."/>
            <person name="Guhlin J."/>
            <person name="McLaughlin G.M."/>
            <person name="Permina E."/>
            <person name="Stockwell P."/>
            <person name="Gilligan J."/>
            <person name="Le Lec M.F."/>
            <person name="Gruber M.A.M."/>
            <person name="Quinn O."/>
            <person name="Lovegrove M."/>
            <person name="Duncan E.J."/>
            <person name="Remnant E.J."/>
            <person name="Van Eeckhoven J."/>
            <person name="Graham B."/>
            <person name="Knapp R.A."/>
            <person name="Langford K.W."/>
            <person name="Kronenberg Z."/>
            <person name="Press M.O."/>
            <person name="Eacker S.M."/>
            <person name="Wilson-Rankin E.E."/>
            <person name="Purcell J."/>
            <person name="Lester P.J."/>
            <person name="Dearden P.K."/>
        </authorList>
    </citation>
    <scope>NUCLEOTIDE SEQUENCE</scope>
    <source>
        <strain evidence="2">Linc-1</strain>
    </source>
</reference>
<accession>A0A834U6T7</accession>
<gene>
    <name evidence="2" type="ORF">HZH68_001351</name>
</gene>
<proteinExistence type="predicted"/>
<protein>
    <submittedName>
        <fullName evidence="2">Uncharacterized protein</fullName>
    </submittedName>
</protein>
<sequence length="99" mass="11004">MHCPPCTGCGPSSVEQPPRPISGTNVLSREEKEEEEEEKKEEEEKEEEEEEETSGQLPQSFADSSNSSNSSNIIVMKSAKKIGKDRSKIKSYKSLDSIL</sequence>
<feature type="compositionally biased region" description="Polar residues" evidence="1">
    <location>
        <begin position="54"/>
        <end position="63"/>
    </location>
</feature>
<dbReference type="AlphaFoldDB" id="A0A834U6T7"/>
<dbReference type="Proteomes" id="UP000617340">
    <property type="component" value="Unassembled WGS sequence"/>
</dbReference>
<dbReference type="EMBL" id="JACSDZ010000001">
    <property type="protein sequence ID" value="KAF7418698.1"/>
    <property type="molecule type" value="Genomic_DNA"/>
</dbReference>
<evidence type="ECO:0000256" key="1">
    <source>
        <dbReference type="SAM" id="MobiDB-lite"/>
    </source>
</evidence>
<keyword evidence="3" id="KW-1185">Reference proteome</keyword>
<comment type="caution">
    <text evidence="2">The sequence shown here is derived from an EMBL/GenBank/DDBJ whole genome shotgun (WGS) entry which is preliminary data.</text>
</comment>